<dbReference type="GO" id="GO:0045944">
    <property type="term" value="P:positive regulation of transcription by RNA polymerase II"/>
    <property type="evidence" value="ECO:0007669"/>
    <property type="project" value="TreeGrafter"/>
</dbReference>
<dbReference type="EMBL" id="OU895877">
    <property type="protein sequence ID" value="CAG9799968.1"/>
    <property type="molecule type" value="Genomic_DNA"/>
</dbReference>
<evidence type="ECO:0000313" key="7">
    <source>
        <dbReference type="Proteomes" id="UP001153620"/>
    </source>
</evidence>
<evidence type="ECO:0000256" key="4">
    <source>
        <dbReference type="ARBA" id="ARBA00022833"/>
    </source>
</evidence>
<reference evidence="6" key="2">
    <citation type="submission" date="2022-10" db="EMBL/GenBank/DDBJ databases">
        <authorList>
            <consortium name="ENA_rothamsted_submissions"/>
            <consortium name="culmorum"/>
            <person name="King R."/>
        </authorList>
    </citation>
    <scope>NUCLEOTIDE SEQUENCE</scope>
</reference>
<reference evidence="6" key="1">
    <citation type="submission" date="2022-01" db="EMBL/GenBank/DDBJ databases">
        <authorList>
            <person name="King R."/>
        </authorList>
    </citation>
    <scope>NUCLEOTIDE SEQUENCE</scope>
</reference>
<proteinExistence type="predicted"/>
<evidence type="ECO:0000259" key="5">
    <source>
        <dbReference type="PROSITE" id="PS00028"/>
    </source>
</evidence>
<name>A0A9N9RKN0_9DIPT</name>
<dbReference type="SMART" id="SM00868">
    <property type="entry name" value="zf-AD"/>
    <property type="match status" value="1"/>
</dbReference>
<protein>
    <recommendedName>
        <fullName evidence="5">C2H2-type domain-containing protein</fullName>
    </recommendedName>
</protein>
<dbReference type="PANTHER" id="PTHR24403:SF67">
    <property type="entry name" value="FI01116P-RELATED"/>
    <property type="match status" value="1"/>
</dbReference>
<dbReference type="PANTHER" id="PTHR24403">
    <property type="entry name" value="ZINC FINGER PROTEIN"/>
    <property type="match status" value="1"/>
</dbReference>
<dbReference type="GO" id="GO:0005634">
    <property type="term" value="C:nucleus"/>
    <property type="evidence" value="ECO:0007669"/>
    <property type="project" value="InterPro"/>
</dbReference>
<gene>
    <name evidence="6" type="ORF">CHIRRI_LOCUS2926</name>
</gene>
<evidence type="ECO:0000256" key="1">
    <source>
        <dbReference type="ARBA" id="ARBA00022723"/>
    </source>
</evidence>
<organism evidence="6 7">
    <name type="scientific">Chironomus riparius</name>
    <dbReference type="NCBI Taxonomy" id="315576"/>
    <lineage>
        <taxon>Eukaryota</taxon>
        <taxon>Metazoa</taxon>
        <taxon>Ecdysozoa</taxon>
        <taxon>Arthropoda</taxon>
        <taxon>Hexapoda</taxon>
        <taxon>Insecta</taxon>
        <taxon>Pterygota</taxon>
        <taxon>Neoptera</taxon>
        <taxon>Endopterygota</taxon>
        <taxon>Diptera</taxon>
        <taxon>Nematocera</taxon>
        <taxon>Chironomoidea</taxon>
        <taxon>Chironomidae</taxon>
        <taxon>Chironominae</taxon>
        <taxon>Chironomus</taxon>
    </lineage>
</organism>
<keyword evidence="1" id="KW-0479">Metal-binding</keyword>
<evidence type="ECO:0000256" key="3">
    <source>
        <dbReference type="ARBA" id="ARBA00022771"/>
    </source>
</evidence>
<keyword evidence="4" id="KW-0862">Zinc</keyword>
<sequence>MAECRFCSRKINENHQTINDEIKIYFTNITQINLLDYEMCSKHVCELCLRTLQLANALRVQLLENEQRLYDLIEKDGEIVEPESPIQAFEPQFRYMNQSKIQQNTHPISDINLNDSMDYESSEYSLPAYQNQSSITSAVNQNTNSSDHKILNQLLSKPVNQINVTEPPPLAKIPISKPSKRLKLSADEDEEVVKVKQEKSFEENSIIKEQDFHDPNPIDQLLYFPVKIEESSSQEAIKETKEGMSTRGSTKLGKIQVCKEFGTFQDQEKEIAPVKKPRWTNACRGSEKVFFKNTETNTFDCLYCSFTTDSQHVIKQHLINEHQTEIPTYKCPHCDSTYFKGSNLKRHILAKHMNQRYVCTYSNCTNLFRDRSALRRHLGSTHGKLQTYEIDELVKKARIISVNSEESSLPDSQNFLPRQSI</sequence>
<dbReference type="AlphaFoldDB" id="A0A9N9RKN0"/>
<dbReference type="SMART" id="SM00355">
    <property type="entry name" value="ZnF_C2H2"/>
    <property type="match status" value="3"/>
</dbReference>
<evidence type="ECO:0000313" key="6">
    <source>
        <dbReference type="EMBL" id="CAG9799968.1"/>
    </source>
</evidence>
<dbReference type="OrthoDB" id="6690766at2759"/>
<feature type="domain" description="C2H2-type" evidence="5">
    <location>
        <begin position="331"/>
        <end position="352"/>
    </location>
</feature>
<accession>A0A9N9RKN0</accession>
<dbReference type="InterPro" id="IPR036236">
    <property type="entry name" value="Znf_C2H2_sf"/>
</dbReference>
<keyword evidence="3" id="KW-0863">Zinc-finger</keyword>
<dbReference type="InterPro" id="IPR050688">
    <property type="entry name" value="Zinc_finger/UBP_domain"/>
</dbReference>
<dbReference type="SUPFAM" id="SSF57667">
    <property type="entry name" value="beta-beta-alpha zinc fingers"/>
    <property type="match status" value="1"/>
</dbReference>
<keyword evidence="2" id="KW-0677">Repeat</keyword>
<feature type="domain" description="C2H2-type" evidence="5">
    <location>
        <begin position="359"/>
        <end position="382"/>
    </location>
</feature>
<dbReference type="GO" id="GO:0008270">
    <property type="term" value="F:zinc ion binding"/>
    <property type="evidence" value="ECO:0007669"/>
    <property type="project" value="UniProtKB-KW"/>
</dbReference>
<dbReference type="InterPro" id="IPR012934">
    <property type="entry name" value="Znf_AD"/>
</dbReference>
<dbReference type="PROSITE" id="PS00028">
    <property type="entry name" value="ZINC_FINGER_C2H2_1"/>
    <property type="match status" value="2"/>
</dbReference>
<dbReference type="InterPro" id="IPR013087">
    <property type="entry name" value="Znf_C2H2_type"/>
</dbReference>
<keyword evidence="7" id="KW-1185">Reference proteome</keyword>
<dbReference type="Gene3D" id="3.30.160.60">
    <property type="entry name" value="Classic Zinc Finger"/>
    <property type="match status" value="1"/>
</dbReference>
<dbReference type="Proteomes" id="UP001153620">
    <property type="component" value="Chromosome 1"/>
</dbReference>
<evidence type="ECO:0000256" key="2">
    <source>
        <dbReference type="ARBA" id="ARBA00022737"/>
    </source>
</evidence>